<dbReference type="EC" id="3.6.1.56" evidence="11"/>
<evidence type="ECO:0000256" key="4">
    <source>
        <dbReference type="ARBA" id="ARBA00022723"/>
    </source>
</evidence>
<comment type="catalytic activity">
    <reaction evidence="10">
        <text>2-oxo-ATP + H2O = 2-oxo-AMP + diphosphate + H(+)</text>
        <dbReference type="Rhea" id="RHEA:67392"/>
        <dbReference type="ChEBI" id="CHEBI:15377"/>
        <dbReference type="ChEBI" id="CHEBI:15378"/>
        <dbReference type="ChEBI" id="CHEBI:33019"/>
        <dbReference type="ChEBI" id="CHEBI:71395"/>
        <dbReference type="ChEBI" id="CHEBI:172878"/>
    </reaction>
    <physiologicalReaction direction="left-to-right" evidence="10">
        <dbReference type="Rhea" id="RHEA:67393"/>
    </physiologicalReaction>
</comment>
<dbReference type="PANTHER" id="PTHR43758:SF2">
    <property type="entry name" value="OXIDIZED PURINE NUCLEOSIDE TRIPHOSPHATE HYDROLASE"/>
    <property type="match status" value="1"/>
</dbReference>
<evidence type="ECO:0000313" key="24">
    <source>
        <dbReference type="Proteomes" id="UP000612055"/>
    </source>
</evidence>
<dbReference type="GO" id="GO:0042262">
    <property type="term" value="P:DNA protection"/>
    <property type="evidence" value="ECO:0007669"/>
    <property type="project" value="InterPro"/>
</dbReference>
<evidence type="ECO:0000256" key="19">
    <source>
        <dbReference type="ARBA" id="ARBA00048894"/>
    </source>
</evidence>
<accession>A0A835YCQ3</accession>
<evidence type="ECO:0000256" key="17">
    <source>
        <dbReference type="ARBA" id="ARBA00032071"/>
    </source>
</evidence>
<proteinExistence type="inferred from homology"/>
<comment type="catalytic activity">
    <reaction evidence="18">
        <text>N(6)-methyl-ATP + H2O = N(6)-methyl-AMP + diphosphate + H(+)</text>
        <dbReference type="Rhea" id="RHEA:67608"/>
        <dbReference type="ChEBI" id="CHEBI:15377"/>
        <dbReference type="ChEBI" id="CHEBI:15378"/>
        <dbReference type="ChEBI" id="CHEBI:33019"/>
        <dbReference type="ChEBI" id="CHEBI:144842"/>
        <dbReference type="ChEBI" id="CHEBI:172873"/>
    </reaction>
    <physiologicalReaction direction="left-to-right" evidence="18">
        <dbReference type="Rhea" id="RHEA:67609"/>
    </physiologicalReaction>
</comment>
<dbReference type="PANTHER" id="PTHR43758">
    <property type="entry name" value="7,8-DIHYDRO-8-OXOGUANINE TRIPHOSPHATASE"/>
    <property type="match status" value="1"/>
</dbReference>
<evidence type="ECO:0000256" key="12">
    <source>
        <dbReference type="ARBA" id="ARBA00026218"/>
    </source>
</evidence>
<evidence type="ECO:0000256" key="14">
    <source>
        <dbReference type="ARBA" id="ARBA00030634"/>
    </source>
</evidence>
<sequence length="181" mass="20164">MAATAVGRWAVGAAASSAPSWASELLTGAGAHKLLTLVIVDDGERVLLGRKKRGFGEGYYNGFGGKVEPGETVREAAERELHEEACIVAEDMKEAGILVFAFDDQPLPWEVHVFSATKFKGEPTETEEMAPIWFKHGDVPYEKMWADDIHWYPMFLGRRYFRGVFAFSKSTLLWHTLLEGP</sequence>
<keyword evidence="24" id="KW-1185">Reference proteome</keyword>
<protein>
    <recommendedName>
        <fullName evidence="12">Oxidized purine nucleoside triphosphate hydrolase</fullName>
        <ecNumber evidence="11">3.6.1.56</ecNumber>
    </recommendedName>
    <alternativeName>
        <fullName evidence="16">2-hydroxy-dATP diphosphatase</fullName>
    </alternativeName>
    <alternativeName>
        <fullName evidence="15">7,8-dihydro-8-oxoguanine triphosphatase</fullName>
    </alternativeName>
    <alternativeName>
        <fullName evidence="14">8-oxo-dGTPase</fullName>
    </alternativeName>
    <alternativeName>
        <fullName evidence="17">Methylated purine nucleoside triphosphate hydrolase</fullName>
    </alternativeName>
    <alternativeName>
        <fullName evidence="13">Nucleoside diphosphate-linked moiety X motif 1</fullName>
    </alternativeName>
</protein>
<evidence type="ECO:0000256" key="18">
    <source>
        <dbReference type="ARBA" id="ARBA00048002"/>
    </source>
</evidence>
<comment type="caution">
    <text evidence="23">The sequence shown here is derived from an EMBL/GenBank/DDBJ whole genome shotgun (WGS) entry which is preliminary data.</text>
</comment>
<feature type="domain" description="Nudix hydrolase" evidence="22">
    <location>
        <begin position="30"/>
        <end position="157"/>
    </location>
</feature>
<dbReference type="GO" id="GO:0046872">
    <property type="term" value="F:metal ion binding"/>
    <property type="evidence" value="ECO:0007669"/>
    <property type="project" value="UniProtKB-KW"/>
</dbReference>
<evidence type="ECO:0000259" key="22">
    <source>
        <dbReference type="PROSITE" id="PS51462"/>
    </source>
</evidence>
<dbReference type="SUPFAM" id="SSF55811">
    <property type="entry name" value="Nudix"/>
    <property type="match status" value="1"/>
</dbReference>
<name>A0A835YCQ3_9CHLO</name>
<evidence type="ECO:0000313" key="23">
    <source>
        <dbReference type="EMBL" id="KAG2498863.1"/>
    </source>
</evidence>
<gene>
    <name evidence="23" type="ORF">HYH03_003055</name>
</gene>
<evidence type="ECO:0000256" key="6">
    <source>
        <dbReference type="ARBA" id="ARBA00022842"/>
    </source>
</evidence>
<evidence type="ECO:0000256" key="3">
    <source>
        <dbReference type="ARBA" id="ARBA00011245"/>
    </source>
</evidence>
<dbReference type="CDD" id="cd03427">
    <property type="entry name" value="NUDIX_MTH1_Nudt1"/>
    <property type="match status" value="1"/>
</dbReference>
<dbReference type="PRINTS" id="PR01403">
    <property type="entry name" value="8OXTPHPHTASE"/>
</dbReference>
<evidence type="ECO:0000256" key="5">
    <source>
        <dbReference type="ARBA" id="ARBA00022801"/>
    </source>
</evidence>
<dbReference type="OrthoDB" id="408303at2759"/>
<comment type="catalytic activity">
    <reaction evidence="20">
        <text>N(6)-methyl-dATP + H2O = N(6)-methyl-dAMP + diphosphate + H(+)</text>
        <dbReference type="Rhea" id="RHEA:67604"/>
        <dbReference type="ChEBI" id="CHEBI:15377"/>
        <dbReference type="ChEBI" id="CHEBI:15378"/>
        <dbReference type="ChEBI" id="CHEBI:33019"/>
        <dbReference type="ChEBI" id="CHEBI:169976"/>
        <dbReference type="ChEBI" id="CHEBI:172872"/>
    </reaction>
    <physiologicalReaction direction="left-to-right" evidence="20">
        <dbReference type="Rhea" id="RHEA:67605"/>
    </physiologicalReaction>
</comment>
<dbReference type="AlphaFoldDB" id="A0A835YCQ3"/>
<dbReference type="Pfam" id="PF00293">
    <property type="entry name" value="NUDIX"/>
    <property type="match status" value="1"/>
</dbReference>
<dbReference type="GO" id="GO:0005737">
    <property type="term" value="C:cytoplasm"/>
    <property type="evidence" value="ECO:0007669"/>
    <property type="project" value="TreeGrafter"/>
</dbReference>
<keyword evidence="5" id="KW-0378">Hydrolase</keyword>
<evidence type="ECO:0000256" key="2">
    <source>
        <dbReference type="ARBA" id="ARBA00005582"/>
    </source>
</evidence>
<evidence type="ECO:0000256" key="7">
    <source>
        <dbReference type="ARBA" id="ARBA00024448"/>
    </source>
</evidence>
<keyword evidence="6" id="KW-0460">Magnesium</keyword>
<evidence type="ECO:0000256" key="21">
    <source>
        <dbReference type="ARBA" id="ARBA00053094"/>
    </source>
</evidence>
<dbReference type="PROSITE" id="PS51462">
    <property type="entry name" value="NUDIX"/>
    <property type="match status" value="1"/>
</dbReference>
<comment type="similarity">
    <text evidence="2">Belongs to the Nudix hydrolase family.</text>
</comment>
<comment type="function">
    <text evidence="21">Oxidized purine nucleoside triphosphate hydrolase which is a prominent sanitizer of the oxidized nucleotide pool. Catalyzes the hydrolysis of 2-oxo-dATP (2-hydroxy-dATP) into 2-oxo-dAMP. Also has a significant hydrolase activity toward 2-oxo-ATP, 8-oxo-dGTP and 8-oxo-dATP. Through the hydrolysis of oxidized purine nucleoside triphosphates, prevents their incorporation into DNA and the subsequent transversions A:T to C:G and G:C to T:A. Also catalyzes the hydrolysis of methylated purine nucleoside triphosphate preventing their integration into DNA. Through this antimutagenic activity protects cells from oxidative stress.</text>
</comment>
<evidence type="ECO:0000256" key="16">
    <source>
        <dbReference type="ARBA" id="ARBA00031927"/>
    </source>
</evidence>
<comment type="cofactor">
    <cofactor evidence="1">
        <name>Mg(2+)</name>
        <dbReference type="ChEBI" id="CHEBI:18420"/>
    </cofactor>
</comment>
<evidence type="ECO:0000256" key="20">
    <source>
        <dbReference type="ARBA" id="ARBA00049032"/>
    </source>
</evidence>
<dbReference type="Proteomes" id="UP000612055">
    <property type="component" value="Unassembled WGS sequence"/>
</dbReference>
<keyword evidence="4" id="KW-0479">Metal-binding</keyword>
<dbReference type="EMBL" id="JAEHOE010000008">
    <property type="protein sequence ID" value="KAG2498863.1"/>
    <property type="molecule type" value="Genomic_DNA"/>
</dbReference>
<comment type="catalytic activity">
    <reaction evidence="8">
        <text>2-oxo-dATP + H2O = 2-oxo-dAMP + diphosphate + H(+)</text>
        <dbReference type="Rhea" id="RHEA:31583"/>
        <dbReference type="ChEBI" id="CHEBI:15377"/>
        <dbReference type="ChEBI" id="CHEBI:15378"/>
        <dbReference type="ChEBI" id="CHEBI:33019"/>
        <dbReference type="ChEBI" id="CHEBI:63212"/>
        <dbReference type="ChEBI" id="CHEBI:77897"/>
        <dbReference type="EC" id="3.6.1.56"/>
    </reaction>
    <physiologicalReaction direction="left-to-right" evidence="8">
        <dbReference type="Rhea" id="RHEA:31584"/>
    </physiologicalReaction>
</comment>
<comment type="catalytic activity">
    <reaction evidence="19">
        <text>O(6)-methyl-dGTP + H2O = O(6)-methyl-dGMP + diphosphate + H(+)</text>
        <dbReference type="Rhea" id="RHEA:67600"/>
        <dbReference type="ChEBI" id="CHEBI:15377"/>
        <dbReference type="ChEBI" id="CHEBI:15378"/>
        <dbReference type="ChEBI" id="CHEBI:33019"/>
        <dbReference type="ChEBI" id="CHEBI:169974"/>
        <dbReference type="ChEBI" id="CHEBI:169975"/>
    </reaction>
    <physiologicalReaction direction="left-to-right" evidence="19">
        <dbReference type="Rhea" id="RHEA:67601"/>
    </physiologicalReaction>
</comment>
<dbReference type="InterPro" id="IPR015797">
    <property type="entry name" value="NUDIX_hydrolase-like_dom_sf"/>
</dbReference>
<dbReference type="InterPro" id="IPR003563">
    <property type="entry name" value="8ODP"/>
</dbReference>
<reference evidence="23" key="1">
    <citation type="journal article" date="2020" name="bioRxiv">
        <title>Comparative genomics of Chlamydomonas.</title>
        <authorList>
            <person name="Craig R.J."/>
            <person name="Hasan A.R."/>
            <person name="Ness R.W."/>
            <person name="Keightley P.D."/>
        </authorList>
    </citation>
    <scope>NUCLEOTIDE SEQUENCE</scope>
    <source>
        <strain evidence="23">CCAP 11/70</strain>
    </source>
</reference>
<evidence type="ECO:0000256" key="1">
    <source>
        <dbReference type="ARBA" id="ARBA00001946"/>
    </source>
</evidence>
<evidence type="ECO:0000256" key="9">
    <source>
        <dbReference type="ARBA" id="ARBA00024486"/>
    </source>
</evidence>
<evidence type="ECO:0000256" key="15">
    <source>
        <dbReference type="ARBA" id="ARBA00030682"/>
    </source>
</evidence>
<evidence type="ECO:0000256" key="11">
    <source>
        <dbReference type="ARBA" id="ARBA00026103"/>
    </source>
</evidence>
<comment type="subunit">
    <text evidence="3">Monomer.</text>
</comment>
<evidence type="ECO:0000256" key="8">
    <source>
        <dbReference type="ARBA" id="ARBA00024459"/>
    </source>
</evidence>
<comment type="catalytic activity">
    <reaction evidence="7">
        <text>8-oxo-dATP + H2O = 8-oxo-dAMP + diphosphate + H(+)</text>
        <dbReference type="Rhea" id="RHEA:65396"/>
        <dbReference type="ChEBI" id="CHEBI:15377"/>
        <dbReference type="ChEBI" id="CHEBI:15378"/>
        <dbReference type="ChEBI" id="CHEBI:33019"/>
        <dbReference type="ChEBI" id="CHEBI:71361"/>
        <dbReference type="ChEBI" id="CHEBI:172871"/>
    </reaction>
    <physiologicalReaction direction="left-to-right" evidence="7">
        <dbReference type="Rhea" id="RHEA:65397"/>
    </physiologicalReaction>
</comment>
<dbReference type="GO" id="GO:0008413">
    <property type="term" value="F:8-oxo-7,8-dihydroguanosine triphosphate pyrophosphatase activity"/>
    <property type="evidence" value="ECO:0007669"/>
    <property type="project" value="InterPro"/>
</dbReference>
<evidence type="ECO:0000256" key="10">
    <source>
        <dbReference type="ARBA" id="ARBA00024596"/>
    </source>
</evidence>
<dbReference type="GO" id="GO:0008828">
    <property type="term" value="F:dATP diphosphatase activity"/>
    <property type="evidence" value="ECO:0007669"/>
    <property type="project" value="UniProtKB-EC"/>
</dbReference>
<comment type="catalytic activity">
    <reaction evidence="9">
        <text>8-oxo-dGTP + H2O = 8-oxo-dGMP + diphosphate + H(+)</text>
        <dbReference type="Rhea" id="RHEA:31575"/>
        <dbReference type="ChEBI" id="CHEBI:15377"/>
        <dbReference type="ChEBI" id="CHEBI:15378"/>
        <dbReference type="ChEBI" id="CHEBI:33019"/>
        <dbReference type="ChEBI" id="CHEBI:63224"/>
        <dbReference type="ChEBI" id="CHEBI:77896"/>
    </reaction>
    <physiologicalReaction direction="left-to-right" evidence="9">
        <dbReference type="Rhea" id="RHEA:31576"/>
    </physiologicalReaction>
</comment>
<organism evidence="23 24">
    <name type="scientific">Edaphochlamys debaryana</name>
    <dbReference type="NCBI Taxonomy" id="47281"/>
    <lineage>
        <taxon>Eukaryota</taxon>
        <taxon>Viridiplantae</taxon>
        <taxon>Chlorophyta</taxon>
        <taxon>core chlorophytes</taxon>
        <taxon>Chlorophyceae</taxon>
        <taxon>CS clade</taxon>
        <taxon>Chlamydomonadales</taxon>
        <taxon>Chlamydomonadales incertae sedis</taxon>
        <taxon>Edaphochlamys</taxon>
    </lineage>
</organism>
<dbReference type="InterPro" id="IPR000086">
    <property type="entry name" value="NUDIX_hydrolase_dom"/>
</dbReference>
<evidence type="ECO:0000256" key="13">
    <source>
        <dbReference type="ARBA" id="ARBA00029673"/>
    </source>
</evidence>
<dbReference type="Gene3D" id="3.90.79.10">
    <property type="entry name" value="Nucleoside Triphosphate Pyrophosphohydrolase"/>
    <property type="match status" value="1"/>
</dbReference>